<dbReference type="Gene3D" id="3.40.50.1010">
    <property type="entry name" value="5'-nuclease"/>
    <property type="match status" value="1"/>
</dbReference>
<comment type="caution">
    <text evidence="2">The sequence shown here is derived from an EMBL/GenBank/DDBJ whole genome shotgun (WGS) entry which is preliminary data.</text>
</comment>
<dbReference type="AlphaFoldDB" id="A0A1H2ZIG7"/>
<evidence type="ECO:0000259" key="1">
    <source>
        <dbReference type="Pfam" id="PF01850"/>
    </source>
</evidence>
<reference evidence="2 3" key="1">
    <citation type="submission" date="2016-10" db="EMBL/GenBank/DDBJ databases">
        <authorList>
            <person name="Varghese N."/>
            <person name="Submissions S."/>
        </authorList>
    </citation>
    <scope>NUCLEOTIDE SEQUENCE [LARGE SCALE GENOMIC DNA]</scope>
    <source>
        <strain evidence="2 3">DSM 11449</strain>
    </source>
</reference>
<dbReference type="Pfam" id="PF01850">
    <property type="entry name" value="PIN"/>
    <property type="match status" value="1"/>
</dbReference>
<dbReference type="InterPro" id="IPR002716">
    <property type="entry name" value="PIN_dom"/>
</dbReference>
<sequence>MPNTIIPYAQFEFKSNQTYFFDNNIWISLYSFINNNPDKHRKVSSFLSKIEHHNSQIALVSLIISEFTNTTIRLCYNLWKEQTQNYMADYKRDYKQSTDFQNNLTEVKSLVRTMYQLDCTERYPDSFNAIALEPIMENFHIDFNDAYYLELCARNNWILVTSDNDFDSIDKGITIVKI</sequence>
<dbReference type="Proteomes" id="UP000182771">
    <property type="component" value="Unassembled WGS sequence"/>
</dbReference>
<dbReference type="OrthoDB" id="839053at2"/>
<name>A0A1H2ZIG7_9FLAO</name>
<protein>
    <submittedName>
        <fullName evidence="2">Predicted nucleic acid-binding protein, contains PIN domain</fullName>
    </submittedName>
</protein>
<proteinExistence type="predicted"/>
<dbReference type="EMBL" id="FNND01000010">
    <property type="protein sequence ID" value="SDX17220.1"/>
    <property type="molecule type" value="Genomic_DNA"/>
</dbReference>
<dbReference type="RefSeq" id="WP_016421227.1">
    <property type="nucleotide sequence ID" value="NZ_CP171122.1"/>
</dbReference>
<gene>
    <name evidence="2" type="ORF">SAMN05444420_11060</name>
</gene>
<organism evidence="2 3">
    <name type="scientific">Capnocytophaga granulosa</name>
    <dbReference type="NCBI Taxonomy" id="45242"/>
    <lineage>
        <taxon>Bacteria</taxon>
        <taxon>Pseudomonadati</taxon>
        <taxon>Bacteroidota</taxon>
        <taxon>Flavobacteriia</taxon>
        <taxon>Flavobacteriales</taxon>
        <taxon>Flavobacteriaceae</taxon>
        <taxon>Capnocytophaga</taxon>
    </lineage>
</organism>
<keyword evidence="3" id="KW-1185">Reference proteome</keyword>
<dbReference type="InterPro" id="IPR029060">
    <property type="entry name" value="PIN-like_dom_sf"/>
</dbReference>
<evidence type="ECO:0000313" key="2">
    <source>
        <dbReference type="EMBL" id="SDX17220.1"/>
    </source>
</evidence>
<dbReference type="GeneID" id="85017182"/>
<evidence type="ECO:0000313" key="3">
    <source>
        <dbReference type="Proteomes" id="UP000182771"/>
    </source>
</evidence>
<feature type="domain" description="PIN" evidence="1">
    <location>
        <begin position="19"/>
        <end position="171"/>
    </location>
</feature>
<dbReference type="SUPFAM" id="SSF88723">
    <property type="entry name" value="PIN domain-like"/>
    <property type="match status" value="1"/>
</dbReference>
<accession>A0A1H2ZIG7</accession>